<dbReference type="Proteomes" id="UP000299794">
    <property type="component" value="Unassembled WGS sequence"/>
</dbReference>
<protein>
    <submittedName>
        <fullName evidence="1">Uncharacterized protein</fullName>
    </submittedName>
</protein>
<organism evidence="1 2">
    <name type="scientific">Planktothrix agardhii CCAP 1459/11A</name>
    <dbReference type="NCBI Taxonomy" id="282420"/>
    <lineage>
        <taxon>Bacteria</taxon>
        <taxon>Bacillati</taxon>
        <taxon>Cyanobacteriota</taxon>
        <taxon>Cyanophyceae</taxon>
        <taxon>Oscillatoriophycideae</taxon>
        <taxon>Oscillatoriales</taxon>
        <taxon>Microcoleaceae</taxon>
        <taxon>Planktothrix</taxon>
    </lineage>
</organism>
<reference evidence="2" key="1">
    <citation type="submission" date="2019-02" db="EMBL/GenBank/DDBJ databases">
        <title>Draft genome sequence of Planktothrix agardhii NIES-905.</title>
        <authorList>
            <person name="Yamaguchi H."/>
            <person name="Suzuki S."/>
            <person name="Kawachi M."/>
        </authorList>
    </citation>
    <scope>NUCLEOTIDE SEQUENCE [LARGE SCALE GENOMIC DNA]</scope>
    <source>
        <strain evidence="2">CCAP 1459/11A</strain>
    </source>
</reference>
<name>A0A4P5ZJP5_PLAAG</name>
<dbReference type="EMBL" id="BJCD01000035">
    <property type="protein sequence ID" value="GDZ93542.1"/>
    <property type="molecule type" value="Genomic_DNA"/>
</dbReference>
<sequence>MFDALAERFESTWKKRGAIFDENVEKIKRD</sequence>
<proteinExistence type="predicted"/>
<gene>
    <name evidence="1" type="ORF">PA905_13810</name>
</gene>
<dbReference type="AlphaFoldDB" id="A0A4P5ZJP5"/>
<evidence type="ECO:0000313" key="1">
    <source>
        <dbReference type="EMBL" id="GDZ93542.1"/>
    </source>
</evidence>
<evidence type="ECO:0000313" key="2">
    <source>
        <dbReference type="Proteomes" id="UP000299794"/>
    </source>
</evidence>
<comment type="caution">
    <text evidence="1">The sequence shown here is derived from an EMBL/GenBank/DDBJ whole genome shotgun (WGS) entry which is preliminary data.</text>
</comment>
<accession>A0A4P5ZJP5</accession>